<proteinExistence type="predicted"/>
<dbReference type="Proteomes" id="UP001265746">
    <property type="component" value="Unassembled WGS sequence"/>
</dbReference>
<comment type="caution">
    <text evidence="2">The sequence shown here is derived from an EMBL/GenBank/DDBJ whole genome shotgun (WGS) entry which is preliminary data.</text>
</comment>
<dbReference type="Pfam" id="PF02567">
    <property type="entry name" value="PhzC-PhzF"/>
    <property type="match status" value="1"/>
</dbReference>
<gene>
    <name evidence="2" type="ORF">N8I77_007238</name>
</gene>
<keyword evidence="3" id="KW-1185">Reference proteome</keyword>
<accession>A0AAD9SBM4</accession>
<dbReference type="NCBIfam" id="TIGR00654">
    <property type="entry name" value="PhzF_family"/>
    <property type="match status" value="1"/>
</dbReference>
<dbReference type="PANTHER" id="PTHR13774:SF32">
    <property type="entry name" value="ANTISENSE-ENHANCING SEQUENCE 1"/>
    <property type="match status" value="1"/>
</dbReference>
<dbReference type="EMBL" id="JAUJFL010000004">
    <property type="protein sequence ID" value="KAK2604295.1"/>
    <property type="molecule type" value="Genomic_DNA"/>
</dbReference>
<dbReference type="AlphaFoldDB" id="A0AAD9SBM4"/>
<name>A0AAD9SBM4_PHOAM</name>
<dbReference type="GO" id="GO:0005737">
    <property type="term" value="C:cytoplasm"/>
    <property type="evidence" value="ECO:0007669"/>
    <property type="project" value="TreeGrafter"/>
</dbReference>
<dbReference type="Gene3D" id="3.10.310.10">
    <property type="entry name" value="Diaminopimelate Epimerase, Chain A, domain 1"/>
    <property type="match status" value="2"/>
</dbReference>
<dbReference type="GO" id="GO:0016853">
    <property type="term" value="F:isomerase activity"/>
    <property type="evidence" value="ECO:0007669"/>
    <property type="project" value="TreeGrafter"/>
</dbReference>
<feature type="active site" evidence="1">
    <location>
        <position position="51"/>
    </location>
</feature>
<dbReference type="PANTHER" id="PTHR13774">
    <property type="entry name" value="PHENAZINE BIOSYNTHESIS PROTEIN"/>
    <property type="match status" value="1"/>
</dbReference>
<evidence type="ECO:0000313" key="3">
    <source>
        <dbReference type="Proteomes" id="UP001265746"/>
    </source>
</evidence>
<sequence length="316" mass="34598">MDSQSLAYITTDVFTSTRYEGNPLAIIRLPPSHSLTQDQKQKIAREFNFSETVILHESEESYKKSEWVFDIFLTTAEIPFAGHPTIGTIVYLGKTIEKGGASGVINGTLLAKAGRLPFTYDTSSEIATAEVPNDSHIHQKVLDSQALRNVGVRSEVLDGMAGPAAVVSIVKRMTFGLIELSSLAALEYVAPGYSWLDTDGMNPEYTMNGHCGLMFYHITEQNESVTKIRTRMILETIEDPATGSASSALGVWLALQAFKLHDARKKVHKFEMTQGIEMGRRSIIGVEITLDDEGTVVKVVLSGTAVEVMQGSLRVP</sequence>
<organism evidence="2 3">
    <name type="scientific">Phomopsis amygdali</name>
    <name type="common">Fusicoccum amygdali</name>
    <dbReference type="NCBI Taxonomy" id="1214568"/>
    <lineage>
        <taxon>Eukaryota</taxon>
        <taxon>Fungi</taxon>
        <taxon>Dikarya</taxon>
        <taxon>Ascomycota</taxon>
        <taxon>Pezizomycotina</taxon>
        <taxon>Sordariomycetes</taxon>
        <taxon>Sordariomycetidae</taxon>
        <taxon>Diaporthales</taxon>
        <taxon>Diaporthaceae</taxon>
        <taxon>Diaporthe</taxon>
    </lineage>
</organism>
<dbReference type="SUPFAM" id="SSF54506">
    <property type="entry name" value="Diaminopimelate epimerase-like"/>
    <property type="match status" value="1"/>
</dbReference>
<protein>
    <submittedName>
        <fullName evidence="2">Uncharacterized protein</fullName>
    </submittedName>
</protein>
<evidence type="ECO:0000313" key="2">
    <source>
        <dbReference type="EMBL" id="KAK2604295.1"/>
    </source>
</evidence>
<evidence type="ECO:0000256" key="1">
    <source>
        <dbReference type="PIRSR" id="PIRSR016184-1"/>
    </source>
</evidence>
<reference evidence="2" key="1">
    <citation type="submission" date="2023-06" db="EMBL/GenBank/DDBJ databases">
        <authorList>
            <person name="Noh H."/>
        </authorList>
    </citation>
    <scope>NUCLEOTIDE SEQUENCE</scope>
    <source>
        <strain evidence="2">DUCC20226</strain>
    </source>
</reference>
<dbReference type="InterPro" id="IPR003719">
    <property type="entry name" value="Phenazine_PhzF-like"/>
</dbReference>
<dbReference type="PIRSF" id="PIRSF016184">
    <property type="entry name" value="PhzC_PhzF"/>
    <property type="match status" value="1"/>
</dbReference>